<gene>
    <name evidence="7" type="ORF">EKO04_011528</name>
</gene>
<evidence type="ECO:0000256" key="5">
    <source>
        <dbReference type="SAM" id="MobiDB-lite"/>
    </source>
</evidence>
<comment type="caution">
    <text evidence="7">The sequence shown here is derived from an EMBL/GenBank/DDBJ whole genome shotgun (WGS) entry which is preliminary data.</text>
</comment>
<dbReference type="GO" id="GO:0000981">
    <property type="term" value="F:DNA-binding transcription factor activity, RNA polymerase II-specific"/>
    <property type="evidence" value="ECO:0007669"/>
    <property type="project" value="TreeGrafter"/>
</dbReference>
<dbReference type="InterPro" id="IPR002893">
    <property type="entry name" value="Znf_MYND"/>
</dbReference>
<dbReference type="PROSITE" id="PS50865">
    <property type="entry name" value="ZF_MYND_2"/>
    <property type="match status" value="1"/>
</dbReference>
<organism evidence="7 8">
    <name type="scientific">Ascochyta lentis</name>
    <dbReference type="NCBI Taxonomy" id="205686"/>
    <lineage>
        <taxon>Eukaryota</taxon>
        <taxon>Fungi</taxon>
        <taxon>Dikarya</taxon>
        <taxon>Ascomycota</taxon>
        <taxon>Pezizomycotina</taxon>
        <taxon>Dothideomycetes</taxon>
        <taxon>Pleosporomycetidae</taxon>
        <taxon>Pleosporales</taxon>
        <taxon>Pleosporineae</taxon>
        <taxon>Didymellaceae</taxon>
        <taxon>Ascochyta</taxon>
    </lineage>
</organism>
<dbReference type="Gene3D" id="6.10.140.2220">
    <property type="match status" value="1"/>
</dbReference>
<evidence type="ECO:0000256" key="4">
    <source>
        <dbReference type="PROSITE-ProRule" id="PRU00134"/>
    </source>
</evidence>
<dbReference type="OrthoDB" id="432970at2759"/>
<evidence type="ECO:0000256" key="2">
    <source>
        <dbReference type="ARBA" id="ARBA00022771"/>
    </source>
</evidence>
<feature type="region of interest" description="Disordered" evidence="5">
    <location>
        <begin position="1131"/>
        <end position="1155"/>
    </location>
</feature>
<dbReference type="PROSITE" id="PS01360">
    <property type="entry name" value="ZF_MYND_1"/>
    <property type="match status" value="1"/>
</dbReference>
<feature type="domain" description="MYND-type" evidence="6">
    <location>
        <begin position="1161"/>
        <end position="1203"/>
    </location>
</feature>
<dbReference type="AlphaFoldDB" id="A0A8H7MDD6"/>
<dbReference type="Pfam" id="PF01753">
    <property type="entry name" value="zf-MYND"/>
    <property type="match status" value="1"/>
</dbReference>
<dbReference type="Proteomes" id="UP000651452">
    <property type="component" value="Unassembled WGS sequence"/>
</dbReference>
<reference evidence="7" key="2">
    <citation type="submission" date="2020-09" db="EMBL/GenBank/DDBJ databases">
        <title>Reference genome assembly for Australian Ascochyta lentis isolate Al4.</title>
        <authorList>
            <person name="Lee R.C."/>
            <person name="Farfan-Caceres L.M."/>
            <person name="Debler J.W."/>
            <person name="Williams A.H."/>
            <person name="Henares B.M."/>
        </authorList>
    </citation>
    <scope>NUCLEOTIDE SEQUENCE</scope>
    <source>
        <strain evidence="7">Al4</strain>
    </source>
</reference>
<proteinExistence type="predicted"/>
<dbReference type="EMBL" id="RZGK01000023">
    <property type="protein sequence ID" value="KAF9690625.1"/>
    <property type="molecule type" value="Genomic_DNA"/>
</dbReference>
<evidence type="ECO:0000313" key="7">
    <source>
        <dbReference type="EMBL" id="KAF9690625.1"/>
    </source>
</evidence>
<feature type="compositionally biased region" description="Basic and acidic residues" evidence="5">
    <location>
        <begin position="1137"/>
        <end position="1147"/>
    </location>
</feature>
<reference evidence="7" key="1">
    <citation type="submission" date="2018-12" db="EMBL/GenBank/DDBJ databases">
        <authorList>
            <person name="Syme R.A."/>
            <person name="Farfan-Caceres L."/>
            <person name="Lichtenzveig J."/>
        </authorList>
    </citation>
    <scope>NUCLEOTIDE SEQUENCE</scope>
    <source>
        <strain evidence="7">Al4</strain>
    </source>
</reference>
<dbReference type="PANTHER" id="PTHR10237:SF15">
    <property type="entry name" value="LD37257P"/>
    <property type="match status" value="1"/>
</dbReference>
<dbReference type="SUPFAM" id="SSF144232">
    <property type="entry name" value="HIT/MYND zinc finger-like"/>
    <property type="match status" value="1"/>
</dbReference>
<dbReference type="GO" id="GO:0008270">
    <property type="term" value="F:zinc ion binding"/>
    <property type="evidence" value="ECO:0007669"/>
    <property type="project" value="UniProtKB-KW"/>
</dbReference>
<name>A0A8H7MDD6_9PLEO</name>
<sequence>MSLKSAHIAQGPYLYPAGNTPAVCLTDTVPPEVDANILLLGCGDIRNVLFTIYSGSGSDSRKLDFTCCDIEAEIVARNAVALTLISDDKDGANLQHIWSLYYHVFVDPQSMDLLRAHVQSLLANASSLETWSKSSYASLVRFCDDTTFQAVVKIWKLYAIGPSSAKEYKATQALLKDQWKAAQRHQSDKVADGVVLDGLRAAAPMVSEAFTDVGKQYRAFWSTGTCLDDKKLNSKFTVANPLFGCLRNNLILHYGMSPLTGFHLAPAYTQLAVGSPLMPTVAKELWPSSVSSSLQSALEQFSAWCNAFRNRIDTVTVRFVNADALAFCHVLQHHQKNGQTKDAHWYRNTWTFEPLILDPTEYAGDLAPASFNVIDTSNLMDHLGSLNVLTAAGPLLDRCPISTLRTEMLLPREANLADSVKKLLCGDLSTVALLLDLKPIQYWTNATNTWNINEGSTRNIPGGDEVFCAMSRPVVLWKPLDLSHVQYDAKELARFLYNIYKEMFSDESLAECFSILGLRNKNFMQKKLHTHGVYTRASLAALLRCIKNSNVVDCPRLVRKLVAGLIFNDESLTMGPYHFQSLCVHLEMLSVIRVDQIFDWWHPSSFLQDLKGPFRTWQYIPSIVCVTLVVPRKTVLMFSDVNKGNGTPVCQIQTQSSLSGKQSNYPDIQMGFGTITTSGRAFTNEYRVVVTTDAEGWKGKSPLIVSAMVSTCSMVEYGDTAGRVKFALKNTPMAMAKFSSKFGMFLNLHESNVGQKDVFVTQQAPNMAGHMSVSSMTAPQLSPNGIANVTITPALTPTHVASCQIRYDITSEDAKRLLRDDAAVVVKQSGLFELKLDMGSQMEQRLKVPFALKSTVSKTKISRKGLWVDFTAPIADLQSLAAQPNAIFPMNVCEGATSLDHLAYVDPDTLPKLRLDKASWLIAHTCCPATMSGSEYQEYEKARVDSNLPMPGRLGVKESLHCVYMHMTGQRGLQKTNSFCLTSPSGVVSIIVVDCIRMDLSHQTVFLDAALLPPQADSGSAYLTQLATALPRLACINVNDDETSVWKHLLPAFAERCRQWTHKDTCEYQVTGCVPISMETNELFMCSCGAGVFPNDYLKSTKPFEQVSHLAVRVAIPVIFSSPISQDDDGAVAAHASDLRPHGERPSDVSVENSKPKKAGCLKCNAPTTKAGNPLLKCAKCKVAQYCSPDCQKKDWKKHKQTCNSVPSNVAGDDAA</sequence>
<keyword evidence="1" id="KW-0479">Metal-binding</keyword>
<keyword evidence="2 4" id="KW-0863">Zinc-finger</keyword>
<dbReference type="InterPro" id="IPR024119">
    <property type="entry name" value="TF_DEAF-1"/>
</dbReference>
<accession>A0A8H7MDD6</accession>
<dbReference type="InterPro" id="IPR027974">
    <property type="entry name" value="DUF4470"/>
</dbReference>
<keyword evidence="8" id="KW-1185">Reference proteome</keyword>
<dbReference type="Pfam" id="PF14737">
    <property type="entry name" value="DUF4470"/>
    <property type="match status" value="1"/>
</dbReference>
<keyword evidence="3" id="KW-0862">Zinc</keyword>
<evidence type="ECO:0000313" key="8">
    <source>
        <dbReference type="Proteomes" id="UP000651452"/>
    </source>
</evidence>
<evidence type="ECO:0000256" key="3">
    <source>
        <dbReference type="ARBA" id="ARBA00022833"/>
    </source>
</evidence>
<evidence type="ECO:0000259" key="6">
    <source>
        <dbReference type="PROSITE" id="PS50865"/>
    </source>
</evidence>
<dbReference type="GO" id="GO:0005634">
    <property type="term" value="C:nucleus"/>
    <property type="evidence" value="ECO:0007669"/>
    <property type="project" value="TreeGrafter"/>
</dbReference>
<dbReference type="PANTHER" id="PTHR10237">
    <property type="entry name" value="DEFORMED EPIDERMAL AUTOREGULATORY FACTOR 1 HOMOLOG SUPPRESSIN"/>
    <property type="match status" value="1"/>
</dbReference>
<evidence type="ECO:0000256" key="1">
    <source>
        <dbReference type="ARBA" id="ARBA00022723"/>
    </source>
</evidence>
<protein>
    <recommendedName>
        <fullName evidence="6">MYND-type domain-containing protein</fullName>
    </recommendedName>
</protein>